<protein>
    <submittedName>
        <fullName evidence="1">Uncharacterized protein</fullName>
    </submittedName>
</protein>
<evidence type="ECO:0000313" key="1">
    <source>
        <dbReference type="EMBL" id="MDV5390741.1"/>
    </source>
</evidence>
<dbReference type="EMBL" id="JASGOQ010000001">
    <property type="protein sequence ID" value="MDV5390741.1"/>
    <property type="molecule type" value="Genomic_DNA"/>
</dbReference>
<reference evidence="1" key="1">
    <citation type="submission" date="2023-05" db="EMBL/GenBank/DDBJ databases">
        <title>Colonisation of extended spectrum b-lactamase- and carbapenemase-producing bacteria on hospital surfaces from low- and middle-income countries.</title>
        <authorList>
            <person name="Nieto-Rosado M."/>
            <person name="Sands K."/>
            <person name="Iregbu K."/>
            <person name="Zahra R."/>
            <person name="Mazarati J.B."/>
            <person name="Mehtar S."/>
            <person name="Barnards-Group B."/>
            <person name="Walsh T.R."/>
        </authorList>
    </citation>
    <scope>NUCLEOTIDE SEQUENCE</scope>
    <source>
        <strain evidence="1">PP-E493</strain>
    </source>
</reference>
<gene>
    <name evidence="1" type="ORF">QM089_10845</name>
</gene>
<name>A0AAE4PYP4_9GAMM</name>
<comment type="caution">
    <text evidence="1">The sequence shown here is derived from an EMBL/GenBank/DDBJ whole genome shotgun (WGS) entry which is preliminary data.</text>
</comment>
<sequence>MAKPPVKKEASTESAKVVVVFTKPWTRYSPEDVAGFDAETAEKLINIKVAEPYEAAAEQAEGKQE</sequence>
<proteinExistence type="predicted"/>
<dbReference type="AlphaFoldDB" id="A0AAE4PYP4"/>
<evidence type="ECO:0000313" key="2">
    <source>
        <dbReference type="Proteomes" id="UP001187859"/>
    </source>
</evidence>
<accession>A0AAE4PYP4</accession>
<dbReference type="Proteomes" id="UP001187859">
    <property type="component" value="Unassembled WGS sequence"/>
</dbReference>
<dbReference type="RefSeq" id="WP_317519818.1">
    <property type="nucleotide sequence ID" value="NZ_JASGOQ010000001.1"/>
</dbReference>
<organism evidence="1 2">
    <name type="scientific">Shewanella xiamenensis</name>
    <dbReference type="NCBI Taxonomy" id="332186"/>
    <lineage>
        <taxon>Bacteria</taxon>
        <taxon>Pseudomonadati</taxon>
        <taxon>Pseudomonadota</taxon>
        <taxon>Gammaproteobacteria</taxon>
        <taxon>Alteromonadales</taxon>
        <taxon>Shewanellaceae</taxon>
        <taxon>Shewanella</taxon>
    </lineage>
</organism>